<sequence>MFIHDAQASILRSINPLISHMELDLPMPFSRKLWDAKTAAQWRSIYFQEVPKTTSPMPSLASSLQNISSLSRFPRHGDFRLAALVCVHGISTMIADCNQTRVGLSGQWSALVMKLWQQELLQGLEQFEIVAAEPLQHLAPAIPLIYQTISLSLYLPLGILETFSGKDGEKRSSDVYQSFIQRISAENLRQASWHAGQVLRIARSMPPESLTDFSATCVYFSALALWSLSTIFSSNDLALDAGSRNDETVFLLDGESDSAALRRFTLSGQGVPAISSFNRHVPLNDRAGVMRFFQQLLRLNHHGGASGQQTRALNNAFSVLGNTNSTTIGGQRKRKHAEVDKAPDTPPR</sequence>
<dbReference type="Proteomes" id="UP000030104">
    <property type="component" value="Unassembled WGS sequence"/>
</dbReference>
<name>A0A0A2KVB5_PENIT</name>
<evidence type="ECO:0000256" key="5">
    <source>
        <dbReference type="ARBA" id="ARBA00023242"/>
    </source>
</evidence>
<feature type="compositionally biased region" description="Basic and acidic residues" evidence="6">
    <location>
        <begin position="337"/>
        <end position="348"/>
    </location>
</feature>
<reference evidence="7 8" key="1">
    <citation type="journal article" date="2015" name="Mol. Plant Microbe Interact.">
        <title>Genome, transcriptome, and functional analyses of Penicillium expansum provide new insights into secondary metabolism and pathogenicity.</title>
        <authorList>
            <person name="Ballester A.R."/>
            <person name="Marcet-Houben M."/>
            <person name="Levin E."/>
            <person name="Sela N."/>
            <person name="Selma-Lazaro C."/>
            <person name="Carmona L."/>
            <person name="Wisniewski M."/>
            <person name="Droby S."/>
            <person name="Gonzalez-Candelas L."/>
            <person name="Gabaldon T."/>
        </authorList>
    </citation>
    <scope>NUCLEOTIDE SEQUENCE [LARGE SCALE GENOMIC DNA]</scope>
    <source>
        <strain evidence="7 8">PHI-1</strain>
    </source>
</reference>
<evidence type="ECO:0000256" key="3">
    <source>
        <dbReference type="ARBA" id="ARBA00023015"/>
    </source>
</evidence>
<evidence type="ECO:0008006" key="9">
    <source>
        <dbReference type="Google" id="ProtNLM"/>
    </source>
</evidence>
<dbReference type="PhylomeDB" id="A0A0A2KVB5"/>
<evidence type="ECO:0000256" key="2">
    <source>
        <dbReference type="ARBA" id="ARBA00022833"/>
    </source>
</evidence>
<keyword evidence="4" id="KW-0804">Transcription</keyword>
<keyword evidence="2" id="KW-0862">Zinc</keyword>
<organism evidence="7 8">
    <name type="scientific">Penicillium italicum</name>
    <name type="common">Blue mold</name>
    <dbReference type="NCBI Taxonomy" id="40296"/>
    <lineage>
        <taxon>Eukaryota</taxon>
        <taxon>Fungi</taxon>
        <taxon>Dikarya</taxon>
        <taxon>Ascomycota</taxon>
        <taxon>Pezizomycotina</taxon>
        <taxon>Eurotiomycetes</taxon>
        <taxon>Eurotiomycetidae</taxon>
        <taxon>Eurotiales</taxon>
        <taxon>Aspergillaceae</taxon>
        <taxon>Penicillium</taxon>
    </lineage>
</organism>
<dbReference type="HOGENOM" id="CLU_797168_0_0_1"/>
<dbReference type="PANTHER" id="PTHR47660:SF2">
    <property type="entry name" value="TRANSCRIPTION FACTOR WITH C2H2 AND ZN(2)-CYS(6) DNA BINDING DOMAIN (EUROFUNG)"/>
    <property type="match status" value="1"/>
</dbReference>
<keyword evidence="8" id="KW-1185">Reference proteome</keyword>
<dbReference type="GO" id="GO:0046872">
    <property type="term" value="F:metal ion binding"/>
    <property type="evidence" value="ECO:0007669"/>
    <property type="project" value="UniProtKB-KW"/>
</dbReference>
<accession>A0A0A2KVB5</accession>
<evidence type="ECO:0000256" key="1">
    <source>
        <dbReference type="ARBA" id="ARBA00022723"/>
    </source>
</evidence>
<dbReference type="PANTHER" id="PTHR47660">
    <property type="entry name" value="TRANSCRIPTION FACTOR WITH C2H2 AND ZN(2)-CYS(6) DNA BINDING DOMAIN (EUROFUNG)-RELATED-RELATED"/>
    <property type="match status" value="1"/>
</dbReference>
<comment type="caution">
    <text evidence="7">The sequence shown here is derived from an EMBL/GenBank/DDBJ whole genome shotgun (WGS) entry which is preliminary data.</text>
</comment>
<evidence type="ECO:0000256" key="6">
    <source>
        <dbReference type="SAM" id="MobiDB-lite"/>
    </source>
</evidence>
<feature type="region of interest" description="Disordered" evidence="6">
    <location>
        <begin position="324"/>
        <end position="348"/>
    </location>
</feature>
<evidence type="ECO:0000313" key="8">
    <source>
        <dbReference type="Proteomes" id="UP000030104"/>
    </source>
</evidence>
<dbReference type="OMA" id="MFIHDAQ"/>
<gene>
    <name evidence="7" type="ORF">PITC_027220</name>
</gene>
<evidence type="ECO:0000256" key="4">
    <source>
        <dbReference type="ARBA" id="ARBA00023163"/>
    </source>
</evidence>
<keyword evidence="3" id="KW-0805">Transcription regulation</keyword>
<evidence type="ECO:0000313" key="7">
    <source>
        <dbReference type="EMBL" id="KGO71709.1"/>
    </source>
</evidence>
<proteinExistence type="predicted"/>
<keyword evidence="5" id="KW-0539">Nucleus</keyword>
<protein>
    <recommendedName>
        <fullName evidence="9">Transcription factor, fungi</fullName>
    </recommendedName>
</protein>
<keyword evidence="1" id="KW-0479">Metal-binding</keyword>
<dbReference type="EMBL" id="JQGA01000918">
    <property type="protein sequence ID" value="KGO71709.1"/>
    <property type="molecule type" value="Genomic_DNA"/>
</dbReference>
<dbReference type="STRING" id="40296.A0A0A2KVB5"/>
<dbReference type="OrthoDB" id="40579at2759"/>
<dbReference type="AlphaFoldDB" id="A0A0A2KVB5"/>